<feature type="non-terminal residue" evidence="2">
    <location>
        <position position="99"/>
    </location>
</feature>
<name>A0ABS8RIK0_DATST</name>
<gene>
    <name evidence="2" type="ORF">HAX54_013318</name>
</gene>
<dbReference type="Proteomes" id="UP000823775">
    <property type="component" value="Unassembled WGS sequence"/>
</dbReference>
<feature type="compositionally biased region" description="Polar residues" evidence="1">
    <location>
        <begin position="1"/>
        <end position="23"/>
    </location>
</feature>
<sequence length="99" mass="10994">MKFTSNQEVPPTTPFSKISTQEKSCLPLHRTSESSLKKGDISIEKERGQPREALNKGVNGKDKSNDSNETDDNVSRSSRMEIELSKKVLGELHHILADG</sequence>
<feature type="region of interest" description="Disordered" evidence="1">
    <location>
        <begin position="1"/>
        <end position="79"/>
    </location>
</feature>
<organism evidence="2 3">
    <name type="scientific">Datura stramonium</name>
    <name type="common">Jimsonweed</name>
    <name type="synonym">Common thornapple</name>
    <dbReference type="NCBI Taxonomy" id="4076"/>
    <lineage>
        <taxon>Eukaryota</taxon>
        <taxon>Viridiplantae</taxon>
        <taxon>Streptophyta</taxon>
        <taxon>Embryophyta</taxon>
        <taxon>Tracheophyta</taxon>
        <taxon>Spermatophyta</taxon>
        <taxon>Magnoliopsida</taxon>
        <taxon>eudicotyledons</taxon>
        <taxon>Gunneridae</taxon>
        <taxon>Pentapetalae</taxon>
        <taxon>asterids</taxon>
        <taxon>lamiids</taxon>
        <taxon>Solanales</taxon>
        <taxon>Solanaceae</taxon>
        <taxon>Solanoideae</taxon>
        <taxon>Datureae</taxon>
        <taxon>Datura</taxon>
    </lineage>
</organism>
<evidence type="ECO:0000313" key="3">
    <source>
        <dbReference type="Proteomes" id="UP000823775"/>
    </source>
</evidence>
<accession>A0ABS8RIK0</accession>
<reference evidence="2 3" key="1">
    <citation type="journal article" date="2021" name="BMC Genomics">
        <title>Datura genome reveals duplications of psychoactive alkaloid biosynthetic genes and high mutation rate following tissue culture.</title>
        <authorList>
            <person name="Rajewski A."/>
            <person name="Carter-House D."/>
            <person name="Stajich J."/>
            <person name="Litt A."/>
        </authorList>
    </citation>
    <scope>NUCLEOTIDE SEQUENCE [LARGE SCALE GENOMIC DNA]</scope>
    <source>
        <strain evidence="2">AR-01</strain>
    </source>
</reference>
<dbReference type="EMBL" id="JACEIK010000018">
    <property type="protein sequence ID" value="MCD7446643.1"/>
    <property type="molecule type" value="Genomic_DNA"/>
</dbReference>
<comment type="caution">
    <text evidence="2">The sequence shown here is derived from an EMBL/GenBank/DDBJ whole genome shotgun (WGS) entry which is preliminary data.</text>
</comment>
<evidence type="ECO:0000313" key="2">
    <source>
        <dbReference type="EMBL" id="MCD7446643.1"/>
    </source>
</evidence>
<protein>
    <submittedName>
        <fullName evidence="2">Uncharacterized protein</fullName>
    </submittedName>
</protein>
<proteinExistence type="predicted"/>
<evidence type="ECO:0000256" key="1">
    <source>
        <dbReference type="SAM" id="MobiDB-lite"/>
    </source>
</evidence>
<keyword evidence="3" id="KW-1185">Reference proteome</keyword>
<feature type="compositionally biased region" description="Basic and acidic residues" evidence="1">
    <location>
        <begin position="30"/>
        <end position="66"/>
    </location>
</feature>